<evidence type="ECO:0000256" key="1">
    <source>
        <dbReference type="ARBA" id="ARBA00006485"/>
    </source>
</evidence>
<evidence type="ECO:0000256" key="7">
    <source>
        <dbReference type="ARBA" id="ARBA00022840"/>
    </source>
</evidence>
<evidence type="ECO:0000256" key="2">
    <source>
        <dbReference type="ARBA" id="ARBA00012425"/>
    </source>
</evidence>
<dbReference type="InterPro" id="IPR011009">
    <property type="entry name" value="Kinase-like_dom_sf"/>
</dbReference>
<reference evidence="14 15" key="1">
    <citation type="submission" date="2019-10" db="EMBL/GenBank/DDBJ databases">
        <authorList>
            <person name="Palmer J.M."/>
        </authorList>
    </citation>
    <scope>NUCLEOTIDE SEQUENCE [LARGE SCALE GENOMIC DNA]</scope>
    <source>
        <strain evidence="14 15">TWF696</strain>
    </source>
</reference>
<keyword evidence="5 10" id="KW-0547">Nucleotide-binding</keyword>
<keyword evidence="3 11" id="KW-0723">Serine/threonine-protein kinase</keyword>
<gene>
    <name evidence="14" type="ORF">TWF696_003633</name>
</gene>
<dbReference type="InterPro" id="IPR017441">
    <property type="entry name" value="Protein_kinase_ATP_BS"/>
</dbReference>
<dbReference type="InterPro" id="IPR008271">
    <property type="entry name" value="Ser/Thr_kinase_AS"/>
</dbReference>
<feature type="binding site" evidence="10">
    <location>
        <position position="146"/>
    </location>
    <ligand>
        <name>ATP</name>
        <dbReference type="ChEBI" id="CHEBI:30616"/>
    </ligand>
</feature>
<dbReference type="EC" id="2.7.11.22" evidence="2"/>
<dbReference type="GO" id="GO:0005634">
    <property type="term" value="C:nucleus"/>
    <property type="evidence" value="ECO:0007669"/>
    <property type="project" value="TreeGrafter"/>
</dbReference>
<dbReference type="SMART" id="SM00220">
    <property type="entry name" value="S_TKc"/>
    <property type="match status" value="1"/>
</dbReference>
<evidence type="ECO:0000256" key="9">
    <source>
        <dbReference type="ARBA" id="ARBA00048367"/>
    </source>
</evidence>
<dbReference type="GO" id="GO:0007346">
    <property type="term" value="P:regulation of mitotic cell cycle"/>
    <property type="evidence" value="ECO:0007669"/>
    <property type="project" value="TreeGrafter"/>
</dbReference>
<accession>A0AAV9TW40</accession>
<name>A0AAV9TW40_9PEZI</name>
<comment type="catalytic activity">
    <reaction evidence="9">
        <text>L-seryl-[protein] + ATP = O-phospho-L-seryl-[protein] + ADP + H(+)</text>
        <dbReference type="Rhea" id="RHEA:17989"/>
        <dbReference type="Rhea" id="RHEA-COMP:9863"/>
        <dbReference type="Rhea" id="RHEA-COMP:11604"/>
        <dbReference type="ChEBI" id="CHEBI:15378"/>
        <dbReference type="ChEBI" id="CHEBI:29999"/>
        <dbReference type="ChEBI" id="CHEBI:30616"/>
        <dbReference type="ChEBI" id="CHEBI:83421"/>
        <dbReference type="ChEBI" id="CHEBI:456216"/>
        <dbReference type="EC" id="2.7.11.22"/>
    </reaction>
</comment>
<dbReference type="AlphaFoldDB" id="A0AAV9TW40"/>
<keyword evidence="6" id="KW-0418">Kinase</keyword>
<dbReference type="EMBL" id="JAVHNQ010000019">
    <property type="protein sequence ID" value="KAK6329770.1"/>
    <property type="molecule type" value="Genomic_DNA"/>
</dbReference>
<dbReference type="Pfam" id="PF00069">
    <property type="entry name" value="Pkinase"/>
    <property type="match status" value="1"/>
</dbReference>
<evidence type="ECO:0000256" key="5">
    <source>
        <dbReference type="ARBA" id="ARBA00022741"/>
    </source>
</evidence>
<comment type="catalytic activity">
    <reaction evidence="8">
        <text>L-threonyl-[protein] + ATP = O-phospho-L-threonyl-[protein] + ADP + H(+)</text>
        <dbReference type="Rhea" id="RHEA:46608"/>
        <dbReference type="Rhea" id="RHEA-COMP:11060"/>
        <dbReference type="Rhea" id="RHEA-COMP:11605"/>
        <dbReference type="ChEBI" id="CHEBI:15378"/>
        <dbReference type="ChEBI" id="CHEBI:30013"/>
        <dbReference type="ChEBI" id="CHEBI:30616"/>
        <dbReference type="ChEBI" id="CHEBI:61977"/>
        <dbReference type="ChEBI" id="CHEBI:456216"/>
        <dbReference type="EC" id="2.7.11.22"/>
    </reaction>
</comment>
<dbReference type="InterPro" id="IPR050108">
    <property type="entry name" value="CDK"/>
</dbReference>
<dbReference type="InterPro" id="IPR000719">
    <property type="entry name" value="Prot_kinase_dom"/>
</dbReference>
<dbReference type="PANTHER" id="PTHR24056:SF508">
    <property type="entry name" value="CYCLIN-DEPENDENT KINASE 10"/>
    <property type="match status" value="1"/>
</dbReference>
<evidence type="ECO:0000256" key="3">
    <source>
        <dbReference type="ARBA" id="ARBA00022527"/>
    </source>
</evidence>
<feature type="region of interest" description="Disordered" evidence="12">
    <location>
        <begin position="47"/>
        <end position="80"/>
    </location>
</feature>
<evidence type="ECO:0000256" key="11">
    <source>
        <dbReference type="RuleBase" id="RU000304"/>
    </source>
</evidence>
<dbReference type="Gene3D" id="3.30.200.20">
    <property type="entry name" value="Phosphorylase Kinase, domain 1"/>
    <property type="match status" value="1"/>
</dbReference>
<dbReference type="FunFam" id="1.10.510.10:FF:000624">
    <property type="entry name" value="Mitogen-activated protein kinase"/>
    <property type="match status" value="1"/>
</dbReference>
<evidence type="ECO:0000313" key="14">
    <source>
        <dbReference type="EMBL" id="KAK6329770.1"/>
    </source>
</evidence>
<feature type="compositionally biased region" description="Low complexity" evidence="12">
    <location>
        <begin position="47"/>
        <end position="57"/>
    </location>
</feature>
<dbReference type="PROSITE" id="PS00108">
    <property type="entry name" value="PROTEIN_KINASE_ST"/>
    <property type="match status" value="1"/>
</dbReference>
<feature type="domain" description="Protein kinase" evidence="13">
    <location>
        <begin position="111"/>
        <end position="405"/>
    </location>
</feature>
<dbReference type="PROSITE" id="PS50011">
    <property type="entry name" value="PROTEIN_KINASE_DOM"/>
    <property type="match status" value="1"/>
</dbReference>
<evidence type="ECO:0000256" key="6">
    <source>
        <dbReference type="ARBA" id="ARBA00022777"/>
    </source>
</evidence>
<evidence type="ECO:0000313" key="15">
    <source>
        <dbReference type="Proteomes" id="UP001375240"/>
    </source>
</evidence>
<organism evidence="14 15">
    <name type="scientific">Orbilia brochopaga</name>
    <dbReference type="NCBI Taxonomy" id="3140254"/>
    <lineage>
        <taxon>Eukaryota</taxon>
        <taxon>Fungi</taxon>
        <taxon>Dikarya</taxon>
        <taxon>Ascomycota</taxon>
        <taxon>Pezizomycotina</taxon>
        <taxon>Orbiliomycetes</taxon>
        <taxon>Orbiliales</taxon>
        <taxon>Orbiliaceae</taxon>
        <taxon>Orbilia</taxon>
    </lineage>
</organism>
<feature type="compositionally biased region" description="Basic and acidic residues" evidence="12">
    <location>
        <begin position="62"/>
        <end position="77"/>
    </location>
</feature>
<evidence type="ECO:0000256" key="10">
    <source>
        <dbReference type="PROSITE-ProRule" id="PRU10141"/>
    </source>
</evidence>
<keyword evidence="4" id="KW-0808">Transferase</keyword>
<evidence type="ECO:0000256" key="12">
    <source>
        <dbReference type="SAM" id="MobiDB-lite"/>
    </source>
</evidence>
<dbReference type="Proteomes" id="UP001375240">
    <property type="component" value="Unassembled WGS sequence"/>
</dbReference>
<protein>
    <recommendedName>
        <fullName evidence="2">cyclin-dependent kinase</fullName>
        <ecNumber evidence="2">2.7.11.22</ecNumber>
    </recommendedName>
</protein>
<sequence>MSNTNGVADARCHVTGLGALSGGLVAVLRSVLRCFSRCLPRSRATSITATAAPSTDASADEMTARRDARDDRDDDSPSRLPKFLSVSGEALDFDFGHDHGFLGRCRHIDEFESLNQLGEGTYGVVRRARDRKVVNRTDKHAIVALKQVRIFDEDRSNGIPITAVREIFLLRDLKHRNVVRVLDIAVGDDLHDIYMVMEYAEQDLANLLDYARVKYSQSEVKCLAKQLFEGLEYLHDRNVIHRDIKASNLLLTAKGILKIADFGLAREYSSRPLTPHVVTVWYRSPELLFGASRYTPAVDIWAAGMVIGEIIKQVPLCPGENEIEQLNKIAQLLGVPNDRIWPKIHTMPGYHAMKYRIQNPQRQNQLEIHFLGLTTSATVNLLNACLTYDPDKRITARQALSHEFFREHPPPKEPALLPTFPESRNSNSGADGAADTISIHGKRAGGYGEASAGANSNSGYVFDFDGHFGSMPQKKRHRHG</sequence>
<dbReference type="GO" id="GO:0004693">
    <property type="term" value="F:cyclin-dependent protein serine/threonine kinase activity"/>
    <property type="evidence" value="ECO:0007669"/>
    <property type="project" value="UniProtKB-EC"/>
</dbReference>
<dbReference type="GO" id="GO:0005524">
    <property type="term" value="F:ATP binding"/>
    <property type="evidence" value="ECO:0007669"/>
    <property type="project" value="UniProtKB-UniRule"/>
</dbReference>
<keyword evidence="7 10" id="KW-0067">ATP-binding</keyword>
<keyword evidence="15" id="KW-1185">Reference proteome</keyword>
<dbReference type="PANTHER" id="PTHR24056">
    <property type="entry name" value="CELL DIVISION PROTEIN KINASE"/>
    <property type="match status" value="1"/>
</dbReference>
<comment type="similarity">
    <text evidence="1">Belongs to the protein kinase superfamily. CMGC Ser/Thr protein kinase family. CDC2/CDKX subfamily.</text>
</comment>
<evidence type="ECO:0000259" key="13">
    <source>
        <dbReference type="PROSITE" id="PS50011"/>
    </source>
</evidence>
<dbReference type="PROSITE" id="PS00107">
    <property type="entry name" value="PROTEIN_KINASE_ATP"/>
    <property type="match status" value="1"/>
</dbReference>
<comment type="caution">
    <text evidence="14">The sequence shown here is derived from an EMBL/GenBank/DDBJ whole genome shotgun (WGS) entry which is preliminary data.</text>
</comment>
<dbReference type="SUPFAM" id="SSF56112">
    <property type="entry name" value="Protein kinase-like (PK-like)"/>
    <property type="match status" value="1"/>
</dbReference>
<dbReference type="Gene3D" id="1.10.510.10">
    <property type="entry name" value="Transferase(Phosphotransferase) domain 1"/>
    <property type="match status" value="1"/>
</dbReference>
<evidence type="ECO:0000256" key="8">
    <source>
        <dbReference type="ARBA" id="ARBA00047811"/>
    </source>
</evidence>
<proteinExistence type="inferred from homology"/>
<evidence type="ECO:0000256" key="4">
    <source>
        <dbReference type="ARBA" id="ARBA00022679"/>
    </source>
</evidence>